<comment type="caution">
    <text evidence="1">The sequence shown here is derived from an EMBL/GenBank/DDBJ whole genome shotgun (WGS) entry which is preliminary data.</text>
</comment>
<reference evidence="1 2" key="1">
    <citation type="journal article" date="2018" name="Front. Plant Sci.">
        <title>Red Clover (Trifolium pratense) and Zigzag Clover (T. medium) - A Picture of Genomic Similarities and Differences.</title>
        <authorList>
            <person name="Dluhosova J."/>
            <person name="Istvanek J."/>
            <person name="Nedelnik J."/>
            <person name="Repkova J."/>
        </authorList>
    </citation>
    <scope>NUCLEOTIDE SEQUENCE [LARGE SCALE GENOMIC DNA]</scope>
    <source>
        <strain evidence="2">cv. 10/8</strain>
        <tissue evidence="1">Leaf</tissue>
    </source>
</reference>
<proteinExistence type="predicted"/>
<dbReference type="AlphaFoldDB" id="A0A392WEQ3"/>
<evidence type="ECO:0000313" key="1">
    <source>
        <dbReference type="EMBL" id="MCI97962.1"/>
    </source>
</evidence>
<name>A0A392WEQ3_9FABA</name>
<accession>A0A392WEQ3</accession>
<evidence type="ECO:0000313" key="2">
    <source>
        <dbReference type="Proteomes" id="UP000265520"/>
    </source>
</evidence>
<protein>
    <submittedName>
        <fullName evidence="1">Uncharacterized protein</fullName>
    </submittedName>
</protein>
<dbReference type="Proteomes" id="UP000265520">
    <property type="component" value="Unassembled WGS sequence"/>
</dbReference>
<dbReference type="EMBL" id="LXQA011459811">
    <property type="protein sequence ID" value="MCI97962.1"/>
    <property type="molecule type" value="Genomic_DNA"/>
</dbReference>
<keyword evidence="2" id="KW-1185">Reference proteome</keyword>
<organism evidence="1 2">
    <name type="scientific">Trifolium medium</name>
    <dbReference type="NCBI Taxonomy" id="97028"/>
    <lineage>
        <taxon>Eukaryota</taxon>
        <taxon>Viridiplantae</taxon>
        <taxon>Streptophyta</taxon>
        <taxon>Embryophyta</taxon>
        <taxon>Tracheophyta</taxon>
        <taxon>Spermatophyta</taxon>
        <taxon>Magnoliopsida</taxon>
        <taxon>eudicotyledons</taxon>
        <taxon>Gunneridae</taxon>
        <taxon>Pentapetalae</taxon>
        <taxon>rosids</taxon>
        <taxon>fabids</taxon>
        <taxon>Fabales</taxon>
        <taxon>Fabaceae</taxon>
        <taxon>Papilionoideae</taxon>
        <taxon>50 kb inversion clade</taxon>
        <taxon>NPAAA clade</taxon>
        <taxon>Hologalegina</taxon>
        <taxon>IRL clade</taxon>
        <taxon>Trifolieae</taxon>
        <taxon>Trifolium</taxon>
    </lineage>
</organism>
<feature type="non-terminal residue" evidence="1">
    <location>
        <position position="37"/>
    </location>
</feature>
<sequence length="37" mass="3944">MFGKPGNHLRCQGRVHPLGILQGGSPRGIAKLPDSFT</sequence>